<dbReference type="Proteomes" id="UP000001070">
    <property type="component" value="Unassembled WGS sequence"/>
</dbReference>
<name>B4J0N4_DROGR</name>
<proteinExistence type="predicted"/>
<keyword evidence="4" id="KW-0539">Nucleus</keyword>
<evidence type="ECO:0000256" key="5">
    <source>
        <dbReference type="SAM" id="MobiDB-lite"/>
    </source>
</evidence>
<feature type="compositionally biased region" description="Acidic residues" evidence="5">
    <location>
        <begin position="179"/>
        <end position="188"/>
    </location>
</feature>
<dbReference type="OMA" id="DWVHLFQ"/>
<feature type="compositionally biased region" description="Polar residues" evidence="5">
    <location>
        <begin position="429"/>
        <end position="438"/>
    </location>
</feature>
<feature type="region of interest" description="Disordered" evidence="5">
    <location>
        <begin position="153"/>
        <end position="195"/>
    </location>
</feature>
<dbReference type="Pfam" id="PF05132">
    <property type="entry name" value="RNA_pol_Rpc4"/>
    <property type="match status" value="1"/>
</dbReference>
<feature type="compositionally biased region" description="Low complexity" evidence="5">
    <location>
        <begin position="11"/>
        <end position="24"/>
    </location>
</feature>
<feature type="compositionally biased region" description="Low complexity" evidence="5">
    <location>
        <begin position="304"/>
        <end position="321"/>
    </location>
</feature>
<evidence type="ECO:0000313" key="6">
    <source>
        <dbReference type="EMBL" id="EDV97889.1"/>
    </source>
</evidence>
<dbReference type="PhylomeDB" id="B4J0N4"/>
<dbReference type="EMBL" id="CH916366">
    <property type="protein sequence ID" value="EDV97889.1"/>
    <property type="molecule type" value="Genomic_DNA"/>
</dbReference>
<protein>
    <submittedName>
        <fullName evidence="6">GH17124</fullName>
    </submittedName>
</protein>
<accession>B4J0N4</accession>
<evidence type="ECO:0000256" key="2">
    <source>
        <dbReference type="ARBA" id="ARBA00022478"/>
    </source>
</evidence>
<feature type="compositionally biased region" description="Basic and acidic residues" evidence="5">
    <location>
        <begin position="159"/>
        <end position="174"/>
    </location>
</feature>
<organism evidence="7">
    <name type="scientific">Drosophila grimshawi</name>
    <name type="common">Hawaiian fruit fly</name>
    <name type="synonym">Idiomyia grimshawi</name>
    <dbReference type="NCBI Taxonomy" id="7222"/>
    <lineage>
        <taxon>Eukaryota</taxon>
        <taxon>Metazoa</taxon>
        <taxon>Ecdysozoa</taxon>
        <taxon>Arthropoda</taxon>
        <taxon>Hexapoda</taxon>
        <taxon>Insecta</taxon>
        <taxon>Pterygota</taxon>
        <taxon>Neoptera</taxon>
        <taxon>Endopterygota</taxon>
        <taxon>Diptera</taxon>
        <taxon>Brachycera</taxon>
        <taxon>Muscomorpha</taxon>
        <taxon>Ephydroidea</taxon>
        <taxon>Drosophilidae</taxon>
        <taxon>Drosophila</taxon>
        <taxon>Hawaiian Drosophila</taxon>
    </lineage>
</organism>
<dbReference type="InterPro" id="IPR007811">
    <property type="entry name" value="RPC4"/>
</dbReference>
<comment type="subcellular location">
    <subcellularLocation>
        <location evidence="1">Nucleus</location>
    </subcellularLocation>
</comment>
<feature type="region of interest" description="Disordered" evidence="5">
    <location>
        <begin position="1"/>
        <end position="24"/>
    </location>
</feature>
<keyword evidence="7" id="KW-1185">Reference proteome</keyword>
<keyword evidence="3" id="KW-0804">Transcription</keyword>
<evidence type="ECO:0000256" key="3">
    <source>
        <dbReference type="ARBA" id="ARBA00023163"/>
    </source>
</evidence>
<dbReference type="InParanoid" id="B4J0N4"/>
<dbReference type="GO" id="GO:0005666">
    <property type="term" value="C:RNA polymerase III complex"/>
    <property type="evidence" value="ECO:0007669"/>
    <property type="project" value="InterPro"/>
</dbReference>
<dbReference type="PANTHER" id="PTHR13408">
    <property type="entry name" value="DNA-DIRECTED RNA POLYMERASE III"/>
    <property type="match status" value="1"/>
</dbReference>
<feature type="compositionally biased region" description="Low complexity" evidence="5">
    <location>
        <begin position="99"/>
        <end position="108"/>
    </location>
</feature>
<feature type="region of interest" description="Disordered" evidence="5">
    <location>
        <begin position="304"/>
        <end position="330"/>
    </location>
</feature>
<sequence>MASDSAKRPSTMPAKKMPTTTATTTPAAVAAAVAPLANVANGMSRLTPARDLTLGGRGAAAAASKKVFAPNLNAVRNKNTNVKTSKDFTQLRGGRRGARGAAGANRGARGTGNGNSSLIQTTGVFSEGAGAVHLRKSTGGGSAYARAGEEVAVARKRTERKDEKSQELRVRELIGSDASDAEEEDEADEARSDPEVVELDKTDLDCKPVRLTEGLWSNTKKHIVKKEPGTTTNVKSVDADSSDVVQQLHSLQMAVEAGLEEPPPQYGRYPRSIGAFLEVPQAQLFIMQLPNVLPCVADEVDDAPTTAATDQSSASSSTEQPNSPLSTSTGSGAAKLSLLAQLEEGQIGKILRYRSGRVKLLLGEARFDLDMGLDPGFLQELMSINSNREQRSGNMINLGPIQAKLKATPDWVHLFEQQEAAARQPPPATISTTGASAT</sequence>
<evidence type="ECO:0000256" key="4">
    <source>
        <dbReference type="ARBA" id="ARBA00023242"/>
    </source>
</evidence>
<evidence type="ECO:0000256" key="1">
    <source>
        <dbReference type="ARBA" id="ARBA00004123"/>
    </source>
</evidence>
<dbReference type="STRING" id="7222.B4J0N4"/>
<reference evidence="6 7" key="1">
    <citation type="journal article" date="2007" name="Nature">
        <title>Evolution of genes and genomes on the Drosophila phylogeny.</title>
        <authorList>
            <consortium name="Drosophila 12 Genomes Consortium"/>
            <person name="Clark A.G."/>
            <person name="Eisen M.B."/>
            <person name="Smith D.R."/>
            <person name="Bergman C.M."/>
            <person name="Oliver B."/>
            <person name="Markow T.A."/>
            <person name="Kaufman T.C."/>
            <person name="Kellis M."/>
            <person name="Gelbart W."/>
            <person name="Iyer V.N."/>
            <person name="Pollard D.A."/>
            <person name="Sackton T.B."/>
            <person name="Larracuente A.M."/>
            <person name="Singh N.D."/>
            <person name="Abad J.P."/>
            <person name="Abt D.N."/>
            <person name="Adryan B."/>
            <person name="Aguade M."/>
            <person name="Akashi H."/>
            <person name="Anderson W.W."/>
            <person name="Aquadro C.F."/>
            <person name="Ardell D.H."/>
            <person name="Arguello R."/>
            <person name="Artieri C.G."/>
            <person name="Barbash D.A."/>
            <person name="Barker D."/>
            <person name="Barsanti P."/>
            <person name="Batterham P."/>
            <person name="Batzoglou S."/>
            <person name="Begun D."/>
            <person name="Bhutkar A."/>
            <person name="Blanco E."/>
            <person name="Bosak S.A."/>
            <person name="Bradley R.K."/>
            <person name="Brand A.D."/>
            <person name="Brent M.R."/>
            <person name="Brooks A.N."/>
            <person name="Brown R.H."/>
            <person name="Butlin R.K."/>
            <person name="Caggese C."/>
            <person name="Calvi B.R."/>
            <person name="Bernardo de Carvalho A."/>
            <person name="Caspi A."/>
            <person name="Castrezana S."/>
            <person name="Celniker S.E."/>
            <person name="Chang J.L."/>
            <person name="Chapple C."/>
            <person name="Chatterji S."/>
            <person name="Chinwalla A."/>
            <person name="Civetta A."/>
            <person name="Clifton S.W."/>
            <person name="Comeron J.M."/>
            <person name="Costello J.C."/>
            <person name="Coyne J.A."/>
            <person name="Daub J."/>
            <person name="David R.G."/>
            <person name="Delcher A.L."/>
            <person name="Delehaunty K."/>
            <person name="Do C.B."/>
            <person name="Ebling H."/>
            <person name="Edwards K."/>
            <person name="Eickbush T."/>
            <person name="Evans J.D."/>
            <person name="Filipski A."/>
            <person name="Findeiss S."/>
            <person name="Freyhult E."/>
            <person name="Fulton L."/>
            <person name="Fulton R."/>
            <person name="Garcia A.C."/>
            <person name="Gardiner A."/>
            <person name="Garfield D.A."/>
            <person name="Garvin B.E."/>
            <person name="Gibson G."/>
            <person name="Gilbert D."/>
            <person name="Gnerre S."/>
            <person name="Godfrey J."/>
            <person name="Good R."/>
            <person name="Gotea V."/>
            <person name="Gravely B."/>
            <person name="Greenberg A.J."/>
            <person name="Griffiths-Jones S."/>
            <person name="Gross S."/>
            <person name="Guigo R."/>
            <person name="Gustafson E.A."/>
            <person name="Haerty W."/>
            <person name="Hahn M.W."/>
            <person name="Halligan D.L."/>
            <person name="Halpern A.L."/>
            <person name="Halter G.M."/>
            <person name="Han M.V."/>
            <person name="Heger A."/>
            <person name="Hillier L."/>
            <person name="Hinrichs A.S."/>
            <person name="Holmes I."/>
            <person name="Hoskins R.A."/>
            <person name="Hubisz M.J."/>
            <person name="Hultmark D."/>
            <person name="Huntley M.A."/>
            <person name="Jaffe D.B."/>
            <person name="Jagadeeshan S."/>
            <person name="Jeck W.R."/>
            <person name="Johnson J."/>
            <person name="Jones C.D."/>
            <person name="Jordan W.C."/>
            <person name="Karpen G.H."/>
            <person name="Kataoka E."/>
            <person name="Keightley P.D."/>
            <person name="Kheradpour P."/>
            <person name="Kirkness E.F."/>
            <person name="Koerich L.B."/>
            <person name="Kristiansen K."/>
            <person name="Kudrna D."/>
            <person name="Kulathinal R.J."/>
            <person name="Kumar S."/>
            <person name="Kwok R."/>
            <person name="Lander E."/>
            <person name="Langley C.H."/>
            <person name="Lapoint R."/>
            <person name="Lazzaro B.P."/>
            <person name="Lee S.J."/>
            <person name="Levesque L."/>
            <person name="Li R."/>
            <person name="Lin C.F."/>
            <person name="Lin M.F."/>
            <person name="Lindblad-Toh K."/>
            <person name="Llopart A."/>
            <person name="Long M."/>
            <person name="Low L."/>
            <person name="Lozovsky E."/>
            <person name="Lu J."/>
            <person name="Luo M."/>
            <person name="Machado C.A."/>
            <person name="Makalowski W."/>
            <person name="Marzo M."/>
            <person name="Matsuda M."/>
            <person name="Matzkin L."/>
            <person name="McAllister B."/>
            <person name="McBride C.S."/>
            <person name="McKernan B."/>
            <person name="McKernan K."/>
            <person name="Mendez-Lago M."/>
            <person name="Minx P."/>
            <person name="Mollenhauer M.U."/>
            <person name="Montooth K."/>
            <person name="Mount S.M."/>
            <person name="Mu X."/>
            <person name="Myers E."/>
            <person name="Negre B."/>
            <person name="Newfeld S."/>
            <person name="Nielsen R."/>
            <person name="Noor M.A."/>
            <person name="O'Grady P."/>
            <person name="Pachter L."/>
            <person name="Papaceit M."/>
            <person name="Parisi M.J."/>
            <person name="Parisi M."/>
            <person name="Parts L."/>
            <person name="Pedersen J.S."/>
            <person name="Pesole G."/>
            <person name="Phillippy A.M."/>
            <person name="Ponting C.P."/>
            <person name="Pop M."/>
            <person name="Porcelli D."/>
            <person name="Powell J.R."/>
            <person name="Prohaska S."/>
            <person name="Pruitt K."/>
            <person name="Puig M."/>
            <person name="Quesneville H."/>
            <person name="Ram K.R."/>
            <person name="Rand D."/>
            <person name="Rasmussen M.D."/>
            <person name="Reed L.K."/>
            <person name="Reenan R."/>
            <person name="Reily A."/>
            <person name="Remington K.A."/>
            <person name="Rieger T.T."/>
            <person name="Ritchie M.G."/>
            <person name="Robin C."/>
            <person name="Rogers Y.H."/>
            <person name="Rohde C."/>
            <person name="Rozas J."/>
            <person name="Rubenfield M.J."/>
            <person name="Ruiz A."/>
            <person name="Russo S."/>
            <person name="Salzberg S.L."/>
            <person name="Sanchez-Gracia A."/>
            <person name="Saranga D.J."/>
            <person name="Sato H."/>
            <person name="Schaeffer S.W."/>
            <person name="Schatz M.C."/>
            <person name="Schlenke T."/>
            <person name="Schwartz R."/>
            <person name="Segarra C."/>
            <person name="Singh R.S."/>
            <person name="Sirot L."/>
            <person name="Sirota M."/>
            <person name="Sisneros N.B."/>
            <person name="Smith C.D."/>
            <person name="Smith T.F."/>
            <person name="Spieth J."/>
            <person name="Stage D.E."/>
            <person name="Stark A."/>
            <person name="Stephan W."/>
            <person name="Strausberg R.L."/>
            <person name="Strempel S."/>
            <person name="Sturgill D."/>
            <person name="Sutton G."/>
            <person name="Sutton G.G."/>
            <person name="Tao W."/>
            <person name="Teichmann S."/>
            <person name="Tobari Y.N."/>
            <person name="Tomimura Y."/>
            <person name="Tsolas J.M."/>
            <person name="Valente V.L."/>
            <person name="Venter E."/>
            <person name="Venter J.C."/>
            <person name="Vicario S."/>
            <person name="Vieira F.G."/>
            <person name="Vilella A.J."/>
            <person name="Villasante A."/>
            <person name="Walenz B."/>
            <person name="Wang J."/>
            <person name="Wasserman M."/>
            <person name="Watts T."/>
            <person name="Wilson D."/>
            <person name="Wilson R.K."/>
            <person name="Wing R.A."/>
            <person name="Wolfner M.F."/>
            <person name="Wong A."/>
            <person name="Wong G.K."/>
            <person name="Wu C.I."/>
            <person name="Wu G."/>
            <person name="Yamamoto D."/>
            <person name="Yang H.P."/>
            <person name="Yang S.P."/>
            <person name="Yorke J.A."/>
            <person name="Yoshida K."/>
            <person name="Zdobnov E."/>
            <person name="Zhang P."/>
            <person name="Zhang Y."/>
            <person name="Zimin A.V."/>
            <person name="Baldwin J."/>
            <person name="Abdouelleil A."/>
            <person name="Abdulkadir J."/>
            <person name="Abebe A."/>
            <person name="Abera B."/>
            <person name="Abreu J."/>
            <person name="Acer S.C."/>
            <person name="Aftuck L."/>
            <person name="Alexander A."/>
            <person name="An P."/>
            <person name="Anderson E."/>
            <person name="Anderson S."/>
            <person name="Arachi H."/>
            <person name="Azer M."/>
            <person name="Bachantsang P."/>
            <person name="Barry A."/>
            <person name="Bayul T."/>
            <person name="Berlin A."/>
            <person name="Bessette D."/>
            <person name="Bloom T."/>
            <person name="Blye J."/>
            <person name="Boguslavskiy L."/>
            <person name="Bonnet C."/>
            <person name="Boukhgalter B."/>
            <person name="Bourzgui I."/>
            <person name="Brown A."/>
            <person name="Cahill P."/>
            <person name="Channer S."/>
            <person name="Cheshatsang Y."/>
            <person name="Chuda L."/>
            <person name="Citroen M."/>
            <person name="Collymore A."/>
            <person name="Cooke P."/>
            <person name="Costello M."/>
            <person name="D'Aco K."/>
            <person name="Daza R."/>
            <person name="De Haan G."/>
            <person name="DeGray S."/>
            <person name="DeMaso C."/>
            <person name="Dhargay N."/>
            <person name="Dooley K."/>
            <person name="Dooley E."/>
            <person name="Doricent M."/>
            <person name="Dorje P."/>
            <person name="Dorjee K."/>
            <person name="Dupes A."/>
            <person name="Elong R."/>
            <person name="Falk J."/>
            <person name="Farina A."/>
            <person name="Faro S."/>
            <person name="Ferguson D."/>
            <person name="Fisher S."/>
            <person name="Foley C.D."/>
            <person name="Franke A."/>
            <person name="Friedrich D."/>
            <person name="Gadbois L."/>
            <person name="Gearin G."/>
            <person name="Gearin C.R."/>
            <person name="Giannoukos G."/>
            <person name="Goode T."/>
            <person name="Graham J."/>
            <person name="Grandbois E."/>
            <person name="Grewal S."/>
            <person name="Gyaltsen K."/>
            <person name="Hafez N."/>
            <person name="Hagos B."/>
            <person name="Hall J."/>
            <person name="Henson C."/>
            <person name="Hollinger A."/>
            <person name="Honan T."/>
            <person name="Huard M.D."/>
            <person name="Hughes L."/>
            <person name="Hurhula B."/>
            <person name="Husby M.E."/>
            <person name="Kamat A."/>
            <person name="Kanga B."/>
            <person name="Kashin S."/>
            <person name="Khazanovich D."/>
            <person name="Kisner P."/>
            <person name="Lance K."/>
            <person name="Lara M."/>
            <person name="Lee W."/>
            <person name="Lennon N."/>
            <person name="Letendre F."/>
            <person name="LeVine R."/>
            <person name="Lipovsky A."/>
            <person name="Liu X."/>
            <person name="Liu J."/>
            <person name="Liu S."/>
            <person name="Lokyitsang T."/>
            <person name="Lokyitsang Y."/>
            <person name="Lubonja R."/>
            <person name="Lui A."/>
            <person name="MacDonald P."/>
            <person name="Magnisalis V."/>
            <person name="Maru K."/>
            <person name="Matthews C."/>
            <person name="McCusker W."/>
            <person name="McDonough S."/>
            <person name="Mehta T."/>
            <person name="Meldrim J."/>
            <person name="Meneus L."/>
            <person name="Mihai O."/>
            <person name="Mihalev A."/>
            <person name="Mihova T."/>
            <person name="Mittelman R."/>
            <person name="Mlenga V."/>
            <person name="Montmayeur A."/>
            <person name="Mulrain L."/>
            <person name="Navidi A."/>
            <person name="Naylor J."/>
            <person name="Negash T."/>
            <person name="Nguyen T."/>
            <person name="Nguyen N."/>
            <person name="Nicol R."/>
            <person name="Norbu C."/>
            <person name="Norbu N."/>
            <person name="Novod N."/>
            <person name="O'Neill B."/>
            <person name="Osman S."/>
            <person name="Markiewicz E."/>
            <person name="Oyono O.L."/>
            <person name="Patti C."/>
            <person name="Phunkhang P."/>
            <person name="Pierre F."/>
            <person name="Priest M."/>
            <person name="Raghuraman S."/>
            <person name="Rege F."/>
            <person name="Reyes R."/>
            <person name="Rise C."/>
            <person name="Rogov P."/>
            <person name="Ross K."/>
            <person name="Ryan E."/>
            <person name="Settipalli S."/>
            <person name="Shea T."/>
            <person name="Sherpa N."/>
            <person name="Shi L."/>
            <person name="Shih D."/>
            <person name="Sparrow T."/>
            <person name="Spaulding J."/>
            <person name="Stalker J."/>
            <person name="Stange-Thomann N."/>
            <person name="Stavropoulos S."/>
            <person name="Stone C."/>
            <person name="Strader C."/>
            <person name="Tesfaye S."/>
            <person name="Thomson T."/>
            <person name="Thoulutsang Y."/>
            <person name="Thoulutsang D."/>
            <person name="Topham K."/>
            <person name="Topping I."/>
            <person name="Tsamla T."/>
            <person name="Vassiliev H."/>
            <person name="Vo A."/>
            <person name="Wangchuk T."/>
            <person name="Wangdi T."/>
            <person name="Weiand M."/>
            <person name="Wilkinson J."/>
            <person name="Wilson A."/>
            <person name="Yadav S."/>
            <person name="Young G."/>
            <person name="Yu Q."/>
            <person name="Zembek L."/>
            <person name="Zhong D."/>
            <person name="Zimmer A."/>
            <person name="Zwirko Z."/>
            <person name="Jaffe D.B."/>
            <person name="Alvarez P."/>
            <person name="Brockman W."/>
            <person name="Butler J."/>
            <person name="Chin C."/>
            <person name="Gnerre S."/>
            <person name="Grabherr M."/>
            <person name="Kleber M."/>
            <person name="Mauceli E."/>
            <person name="MacCallum I."/>
        </authorList>
    </citation>
    <scope>NUCLEOTIDE SEQUENCE [LARGE SCALE GENOMIC DNA]</scope>
    <source>
        <strain evidence="7">Tucson 15287-2541.00</strain>
    </source>
</reference>
<dbReference type="OrthoDB" id="5836119at2759"/>
<feature type="region of interest" description="Disordered" evidence="5">
    <location>
        <begin position="89"/>
        <end position="119"/>
    </location>
</feature>
<evidence type="ECO:0000313" key="7">
    <source>
        <dbReference type="Proteomes" id="UP000001070"/>
    </source>
</evidence>
<dbReference type="GO" id="GO:0003677">
    <property type="term" value="F:DNA binding"/>
    <property type="evidence" value="ECO:0007669"/>
    <property type="project" value="InterPro"/>
</dbReference>
<dbReference type="eggNOG" id="KOG3122">
    <property type="taxonomic scope" value="Eukaryota"/>
</dbReference>
<feature type="region of interest" description="Disordered" evidence="5">
    <location>
        <begin position="419"/>
        <end position="438"/>
    </location>
</feature>
<keyword evidence="2" id="KW-0240">DNA-directed RNA polymerase</keyword>
<dbReference type="FunCoup" id="B4J0N4">
    <property type="interactions" value="849"/>
</dbReference>
<dbReference type="HOGENOM" id="CLU_054268_0_0_1"/>
<dbReference type="PANTHER" id="PTHR13408:SF0">
    <property type="entry name" value="DNA-DIRECTED RNA POLYMERASE III SUBUNIT RPC4"/>
    <property type="match status" value="1"/>
</dbReference>
<dbReference type="KEGG" id="dgr:6558313"/>
<dbReference type="AlphaFoldDB" id="B4J0N4"/>
<gene>
    <name evidence="6" type="primary">Dgri\GH17124</name>
    <name evidence="6" type="ORF">Dgri_GH17124</name>
</gene>
<dbReference type="GO" id="GO:0042797">
    <property type="term" value="P:tRNA transcription by RNA polymerase III"/>
    <property type="evidence" value="ECO:0007669"/>
    <property type="project" value="TreeGrafter"/>
</dbReference>